<evidence type="ECO:0000256" key="2">
    <source>
        <dbReference type="SAM" id="MobiDB-lite"/>
    </source>
</evidence>
<evidence type="ECO:0000259" key="4">
    <source>
        <dbReference type="PROSITE" id="PS50994"/>
    </source>
</evidence>
<name>A0A3B1AVJ2_9ZZZZ</name>
<reference evidence="5" key="1">
    <citation type="submission" date="2018-06" db="EMBL/GenBank/DDBJ databases">
        <authorList>
            <person name="Zhirakovskaya E."/>
        </authorList>
    </citation>
    <scope>NUCLEOTIDE SEQUENCE</scope>
</reference>
<evidence type="ECO:0000256" key="1">
    <source>
        <dbReference type="ARBA" id="ARBA00009277"/>
    </source>
</evidence>
<dbReference type="PROSITE" id="PS50994">
    <property type="entry name" value="INTEGRASE"/>
    <property type="match status" value="1"/>
</dbReference>
<dbReference type="InterPro" id="IPR012337">
    <property type="entry name" value="RNaseH-like_sf"/>
</dbReference>
<proteinExistence type="inferred from homology"/>
<accession>A0A3B1AVJ2</accession>
<feature type="domain" description="HTH IS408-type" evidence="3">
    <location>
        <begin position="4"/>
        <end position="88"/>
    </location>
</feature>
<dbReference type="NCBIfam" id="NF033546">
    <property type="entry name" value="transpos_IS21"/>
    <property type="match status" value="1"/>
</dbReference>
<organism evidence="5">
    <name type="scientific">hydrothermal vent metagenome</name>
    <dbReference type="NCBI Taxonomy" id="652676"/>
    <lineage>
        <taxon>unclassified sequences</taxon>
        <taxon>metagenomes</taxon>
        <taxon>ecological metagenomes</taxon>
    </lineage>
</organism>
<dbReference type="InterPro" id="IPR001584">
    <property type="entry name" value="Integrase_cat-core"/>
</dbReference>
<protein>
    <submittedName>
        <fullName evidence="5">Mobile element protein</fullName>
    </submittedName>
</protein>
<dbReference type="GO" id="GO:0003676">
    <property type="term" value="F:nucleic acid binding"/>
    <property type="evidence" value="ECO:0007669"/>
    <property type="project" value="InterPro"/>
</dbReference>
<comment type="similarity">
    <text evidence="1">Belongs to the transposase IS21/IS408/IS1162 family.</text>
</comment>
<dbReference type="PANTHER" id="PTHR35004:SF8">
    <property type="entry name" value="TRANSPOSASE RV3428C-RELATED"/>
    <property type="match status" value="1"/>
</dbReference>
<sequence length="510" mass="58953">MQQLREVLRLRLHADLSLRQIKNSLQLSLGTLQKVSSKANELSLTWEQVEPLDDQQLSALFYPAAQSKASNPPSQKELPEWTQIRFELGKKGVTKYLLWEEYQQQYSTRSYSYPQFCLLYRTWLGKQKRSMRQVHKAGEKLFVDYAGQTMPIVNPDTGEIKTAQIFVAVLGASNYTYAEATWSQKLPDWLGSHVRAFEFIGGVPEVVVPDNLKSGVTQSCRYDPDINLSYQQLGAHYQTAIIPARPRKPKDKAKAEVGVQIIERWILARLRHQTFFTLAELNLQIKALLKSVNHRPFKKLKGTRAQWFESLDKPALKPLPRHPYEYTDIKTVKVNIDYHVQYDGHLYSIPHHLVGERIELHAKAHQIRLYFQHQQVAVHVRSHHSGMTTVPSHMPVSHAKHLKWTPGRLMNWAKDIGDEVLIWVKAQLEQRQHPEQAYRVCLGLLNLHRSYPATRINSACGIANKQHLHRLKHIREILKNNQDKLADDQPEPLSLLPQQHENIRGSDSFH</sequence>
<dbReference type="SUPFAM" id="SSF53098">
    <property type="entry name" value="Ribonuclease H-like"/>
    <property type="match status" value="1"/>
</dbReference>
<dbReference type="PANTHER" id="PTHR35004">
    <property type="entry name" value="TRANSPOSASE RV3428C-RELATED"/>
    <property type="match status" value="1"/>
</dbReference>
<dbReference type="Pfam" id="PF22483">
    <property type="entry name" value="Mu-transpos_C_2"/>
    <property type="match status" value="1"/>
</dbReference>
<dbReference type="InterPro" id="IPR017895">
    <property type="entry name" value="HTH_IS408/IS1162_type"/>
</dbReference>
<gene>
    <name evidence="5" type="ORF">MNBD_GAMMA26-77</name>
</gene>
<dbReference type="AlphaFoldDB" id="A0A3B1AVJ2"/>
<dbReference type="InterPro" id="IPR054353">
    <property type="entry name" value="IstA-like_C"/>
</dbReference>
<dbReference type="InterPro" id="IPR036397">
    <property type="entry name" value="RNaseH_sf"/>
</dbReference>
<evidence type="ECO:0000313" key="5">
    <source>
        <dbReference type="EMBL" id="VAX05751.1"/>
    </source>
</evidence>
<feature type="region of interest" description="Disordered" evidence="2">
    <location>
        <begin position="485"/>
        <end position="510"/>
    </location>
</feature>
<dbReference type="PROSITE" id="PS50532">
    <property type="entry name" value="HTH_IS408"/>
    <property type="match status" value="1"/>
</dbReference>
<dbReference type="GO" id="GO:0015074">
    <property type="term" value="P:DNA integration"/>
    <property type="evidence" value="ECO:0007669"/>
    <property type="project" value="InterPro"/>
</dbReference>
<dbReference type="Gene3D" id="3.30.420.10">
    <property type="entry name" value="Ribonuclease H-like superfamily/Ribonuclease H"/>
    <property type="match status" value="1"/>
</dbReference>
<feature type="compositionally biased region" description="Basic and acidic residues" evidence="2">
    <location>
        <begin position="501"/>
        <end position="510"/>
    </location>
</feature>
<feature type="domain" description="Integrase catalytic" evidence="4">
    <location>
        <begin position="129"/>
        <end position="326"/>
    </location>
</feature>
<dbReference type="EMBL" id="UOFX01000007">
    <property type="protein sequence ID" value="VAX05751.1"/>
    <property type="molecule type" value="Genomic_DNA"/>
</dbReference>
<evidence type="ECO:0000259" key="3">
    <source>
        <dbReference type="PROSITE" id="PS50532"/>
    </source>
</evidence>